<evidence type="ECO:0000313" key="2">
    <source>
        <dbReference type="EMBL" id="PEG29770.1"/>
    </source>
</evidence>
<evidence type="ECO:0000313" key="4">
    <source>
        <dbReference type="Proteomes" id="UP000220840"/>
    </source>
</evidence>
<name>A0A2A7MDY2_9CLOT</name>
<dbReference type="Proteomes" id="UP000220840">
    <property type="component" value="Unassembled WGS sequence"/>
</dbReference>
<protein>
    <submittedName>
        <fullName evidence="2">Uncharacterized protein</fullName>
    </submittedName>
</protein>
<dbReference type="EMBL" id="UWJD01000001">
    <property type="protein sequence ID" value="VCT83143.1"/>
    <property type="molecule type" value="Genomic_DNA"/>
</dbReference>
<keyword evidence="4" id="KW-1185">Reference proteome</keyword>
<reference evidence="2 4" key="1">
    <citation type="submission" date="2017-10" db="EMBL/GenBank/DDBJ databases">
        <title>Effective Description of Clostridium neonatale sp. nov. linked to necrotizing enterocolitis in neonates and a clarification of species assignable to the genus Clostridium (Prazmowski 1880) emend. Lawson and Rainey 2016.</title>
        <authorList>
            <person name="Bernard K."/>
            <person name="Burdz T."/>
            <person name="Wiebe D."/>
            <person name="Balcewich B."/>
            <person name="Alfa M."/>
            <person name="Bernier A.-M."/>
        </authorList>
    </citation>
    <scope>NUCLEOTIDE SEQUENCE [LARGE SCALE GENOMIC DNA]</scope>
    <source>
        <strain evidence="2 4">LCDC99A005</strain>
    </source>
</reference>
<dbReference type="Proteomes" id="UP000431451">
    <property type="component" value="Unassembled WGS sequence"/>
</dbReference>
<evidence type="ECO:0000313" key="1">
    <source>
        <dbReference type="EMBL" id="CAG9711000.1"/>
    </source>
</evidence>
<reference evidence="3 5" key="2">
    <citation type="submission" date="2018-06" db="EMBL/GenBank/DDBJ databases">
        <authorList>
            <consortium name="IHU Genomes"/>
        </authorList>
    </citation>
    <scope>NUCLEOTIDE SEQUENCE [LARGE SCALE GENOMIC DNA]</scope>
    <source>
        <strain evidence="3 5">NEC25</strain>
    </source>
</reference>
<dbReference type="OrthoDB" id="1708204at2"/>
<dbReference type="Proteomes" id="UP000789738">
    <property type="component" value="Unassembled WGS sequence"/>
</dbReference>
<evidence type="ECO:0000313" key="5">
    <source>
        <dbReference type="Proteomes" id="UP000431451"/>
    </source>
</evidence>
<organism evidence="2 4">
    <name type="scientific">Clostridium neonatale</name>
    <dbReference type="NCBI Taxonomy" id="137838"/>
    <lineage>
        <taxon>Bacteria</taxon>
        <taxon>Bacillati</taxon>
        <taxon>Bacillota</taxon>
        <taxon>Clostridia</taxon>
        <taxon>Eubacteriales</taxon>
        <taxon>Clostridiaceae</taxon>
        <taxon>Clostridium</taxon>
    </lineage>
</organism>
<sequence length="75" mass="8516">MERNNFCIANARGNRCSKLNVEKCMGESCSFAVTREEAEASSKKAFKRLAALDNVVQIYISNKYYGGKMPWLNCR</sequence>
<dbReference type="RefSeq" id="WP_058293936.1">
    <property type="nucleotide sequence ID" value="NZ_CAKJVD010000039.1"/>
</dbReference>
<dbReference type="EMBL" id="CAKJVE010000004">
    <property type="protein sequence ID" value="CAG9711000.1"/>
    <property type="molecule type" value="Genomic_DNA"/>
</dbReference>
<dbReference type="AlphaFoldDB" id="A0A2A7MDY2"/>
<gene>
    <name evidence="1" type="ORF">CNEO_45017</name>
    <name evidence="3" type="ORF">CNEONATNEC25_00738</name>
    <name evidence="2" type="ORF">CQ394_14020</name>
</gene>
<reference evidence="1" key="3">
    <citation type="submission" date="2021-10" db="EMBL/GenBank/DDBJ databases">
        <authorList>
            <person name="Mesa V."/>
        </authorList>
    </citation>
    <scope>NUCLEOTIDE SEQUENCE</scope>
    <source>
        <strain evidence="1">CC3_PB</strain>
    </source>
</reference>
<accession>A0A2A7MDY2</accession>
<proteinExistence type="predicted"/>
<evidence type="ECO:0000313" key="3">
    <source>
        <dbReference type="EMBL" id="VCT83143.1"/>
    </source>
</evidence>
<dbReference type="EMBL" id="PDCJ01000002">
    <property type="protein sequence ID" value="PEG29770.1"/>
    <property type="molecule type" value="Genomic_DNA"/>
</dbReference>
<dbReference type="GeneID" id="68876070"/>